<feature type="compositionally biased region" description="Basic and acidic residues" evidence="10">
    <location>
        <begin position="867"/>
        <end position="878"/>
    </location>
</feature>
<proteinExistence type="inferred from homology"/>
<dbReference type="AlphaFoldDB" id="A0A4Y9ZE02"/>
<dbReference type="EMBL" id="SEOQ01000027">
    <property type="protein sequence ID" value="TFY72051.1"/>
    <property type="molecule type" value="Genomic_DNA"/>
</dbReference>
<dbReference type="InterPro" id="IPR048280">
    <property type="entry name" value="COX6B-like"/>
</dbReference>
<reference evidence="12 13" key="1">
    <citation type="submission" date="2019-02" db="EMBL/GenBank/DDBJ databases">
        <title>Genome sequencing of the rare red list fungi Dentipellis fragilis.</title>
        <authorList>
            <person name="Buettner E."/>
            <person name="Kellner H."/>
        </authorList>
    </citation>
    <scope>NUCLEOTIDE SEQUENCE [LARGE SCALE GENOMIC DNA]</scope>
    <source>
        <strain evidence="12 13">DSM 105465</strain>
    </source>
</reference>
<evidence type="ECO:0000256" key="1">
    <source>
        <dbReference type="ARBA" id="ARBA00004173"/>
    </source>
</evidence>
<comment type="similarity">
    <text evidence="3">Belongs to the cytochrome c oxidase subunit 6B family.</text>
</comment>
<evidence type="ECO:0000256" key="6">
    <source>
        <dbReference type="ARBA" id="ARBA00022927"/>
    </source>
</evidence>
<dbReference type="GO" id="GO:0006886">
    <property type="term" value="P:intracellular protein transport"/>
    <property type="evidence" value="ECO:0007669"/>
    <property type="project" value="InterPro"/>
</dbReference>
<evidence type="ECO:0000256" key="10">
    <source>
        <dbReference type="SAM" id="MobiDB-lite"/>
    </source>
</evidence>
<keyword evidence="6" id="KW-0653">Protein transport</keyword>
<feature type="region of interest" description="Disordered" evidence="10">
    <location>
        <begin position="843"/>
        <end position="913"/>
    </location>
</feature>
<dbReference type="OrthoDB" id="10254310at2759"/>
<keyword evidence="5" id="KW-0813">Transport</keyword>
<sequence length="913" mass="100361">MSEAADLSSKYVLQTAGFDARFPNSNQTRHCFQSYCDYFKCVAAKGEDFAPCKQFKRAYNSLCPNEWVRTSTPNFLSYPGSSEPLTLIIMSGLNLNSLTENASRLGMRIQESFSEHTRDLAFTRGGGAAFFDTTEDKVKNIRKQLDSNSDREKLEAMKRLIAMISKGRNVSEFFAQVVKNVAVPNLEVRKLVYIYLLRYADAEPDLALLSINTFQRDLADSSPLIRAMALRVLSGIRVPSIGSIVVLAIKKCASDVSPYVRKAAALAIPKCYSLDTSHLPSLIQIISNLLRDRSPLSIGSVAVAFDSVCPTRLDLIHTHYRRLCKMLVDVDEWGQVDLLELLTRYARTMLPKPSTSGEEGSDEDIDGDLQLLLKSAEPLFQSRNPAVVLAVSRTFYYLALPSEHAKLVHPLLRLLDTSTEVERVTLTYILTIARTSPDLFAAQYARFLVCADDSSFVKAEKMRLLQLFVNGDNWQALLREFIDYVDDVDDSLVAGAIHAIGHTAGVISEATQQCLNALLAFIKSRHDIVVTNAVLVLKSLVQTQLQQPQAALTASASSSTSTAGPLAIIERIAYRIDEIRHPQARACVIWLVGQYAADENEKGESGAAEGVVRWAPDTLRRAAKSFRDETSIVKLQIVTLAAKLLVLSPSHRTLGQLTRYVFQLARYDRNYDVRDRARMLGALLGGVAPGLRTGAGHDEDLLEDAEPEEGGVVLRREQVRVVLFQGKAGVVEKEERAEYERELLGTLTLVTGHEMHGDRILPDWLEQGIEPALRDSEEDAAPPTHVPAPTAIGYTARGVGAAAAQTPVVLTPAGSSGVVSPTGSVPNMAKKGAFINLDSFYASEDGEEEESEEESEEEEEGGEGGDADEKGAAGHEREGEEEEEEEGSGEEDDEQEEESGDEQEQEPLRPLHS</sequence>
<dbReference type="GO" id="GO:0030123">
    <property type="term" value="C:AP-3 adaptor complex"/>
    <property type="evidence" value="ECO:0007669"/>
    <property type="project" value="UniProtKB-UniRule"/>
</dbReference>
<feature type="compositionally biased region" description="Acidic residues" evidence="10">
    <location>
        <begin position="844"/>
        <end position="866"/>
    </location>
</feature>
<dbReference type="GO" id="GO:0012505">
    <property type="term" value="C:endomembrane system"/>
    <property type="evidence" value="ECO:0007669"/>
    <property type="project" value="UniProtKB-SubCell"/>
</dbReference>
<dbReference type="InterPro" id="IPR016024">
    <property type="entry name" value="ARM-type_fold"/>
</dbReference>
<evidence type="ECO:0000313" key="13">
    <source>
        <dbReference type="Proteomes" id="UP000298327"/>
    </source>
</evidence>
<feature type="domain" description="Clathrin/coatomer adaptor adaptin-like N-terminal" evidence="11">
    <location>
        <begin position="137"/>
        <end position="684"/>
    </location>
</feature>
<accession>A0A4Y9ZE02</accession>
<comment type="similarity">
    <text evidence="4">Belongs to the adaptor complexes large subunit family.</text>
</comment>
<dbReference type="Gene3D" id="1.10.10.140">
    <property type="entry name" value="Cytochrome c oxidase, subunit VIb"/>
    <property type="match status" value="1"/>
</dbReference>
<dbReference type="Gene3D" id="1.25.10.10">
    <property type="entry name" value="Leucine-rich Repeat Variant"/>
    <property type="match status" value="1"/>
</dbReference>
<evidence type="ECO:0000256" key="8">
    <source>
        <dbReference type="ARBA" id="ARBA00023136"/>
    </source>
</evidence>
<dbReference type="STRING" id="205917.A0A4Y9ZE02"/>
<dbReference type="SUPFAM" id="SSF48371">
    <property type="entry name" value="ARM repeat"/>
    <property type="match status" value="1"/>
</dbReference>
<evidence type="ECO:0000256" key="9">
    <source>
        <dbReference type="ARBA" id="ARBA00023157"/>
    </source>
</evidence>
<evidence type="ECO:0000256" key="7">
    <source>
        <dbReference type="ARBA" id="ARBA00023128"/>
    </source>
</evidence>
<dbReference type="Pfam" id="PF02297">
    <property type="entry name" value="COX6B"/>
    <property type="match status" value="1"/>
</dbReference>
<dbReference type="SUPFAM" id="SSF47694">
    <property type="entry name" value="Cytochrome c oxidase subunit h"/>
    <property type="match status" value="1"/>
</dbReference>
<keyword evidence="7" id="KW-0496">Mitochondrion</keyword>
<keyword evidence="13" id="KW-1185">Reference proteome</keyword>
<organism evidence="12 13">
    <name type="scientific">Dentipellis fragilis</name>
    <dbReference type="NCBI Taxonomy" id="205917"/>
    <lineage>
        <taxon>Eukaryota</taxon>
        <taxon>Fungi</taxon>
        <taxon>Dikarya</taxon>
        <taxon>Basidiomycota</taxon>
        <taxon>Agaricomycotina</taxon>
        <taxon>Agaricomycetes</taxon>
        <taxon>Russulales</taxon>
        <taxon>Hericiaceae</taxon>
        <taxon>Dentipellis</taxon>
    </lineage>
</organism>
<dbReference type="Proteomes" id="UP000298327">
    <property type="component" value="Unassembled WGS sequence"/>
</dbReference>
<dbReference type="Pfam" id="PF01602">
    <property type="entry name" value="Adaptin_N"/>
    <property type="match status" value="1"/>
</dbReference>
<keyword evidence="8" id="KW-0472">Membrane</keyword>
<evidence type="ECO:0000259" key="11">
    <source>
        <dbReference type="Pfam" id="PF01602"/>
    </source>
</evidence>
<name>A0A4Y9ZE02_9AGAM</name>
<dbReference type="InterPro" id="IPR002553">
    <property type="entry name" value="Clathrin/coatomer_adapt-like_N"/>
</dbReference>
<gene>
    <name evidence="12" type="ORF">EVG20_g958</name>
</gene>
<comment type="subcellular location">
    <subcellularLocation>
        <location evidence="2">Endomembrane system</location>
    </subcellularLocation>
    <subcellularLocation>
        <location evidence="1">Mitochondrion</location>
    </subcellularLocation>
</comment>
<dbReference type="InterPro" id="IPR026739">
    <property type="entry name" value="AP_beta"/>
</dbReference>
<dbReference type="InterPro" id="IPR011989">
    <property type="entry name" value="ARM-like"/>
</dbReference>
<dbReference type="PANTHER" id="PTHR11134">
    <property type="entry name" value="ADAPTOR COMPLEX SUBUNIT BETA FAMILY MEMBER"/>
    <property type="match status" value="1"/>
</dbReference>
<comment type="caution">
    <text evidence="12">The sequence shown here is derived from an EMBL/GenBank/DDBJ whole genome shotgun (WGS) entry which is preliminary data.</text>
</comment>
<evidence type="ECO:0000256" key="4">
    <source>
        <dbReference type="ARBA" id="ARBA00006613"/>
    </source>
</evidence>
<dbReference type="GO" id="GO:0005739">
    <property type="term" value="C:mitochondrion"/>
    <property type="evidence" value="ECO:0007669"/>
    <property type="project" value="UniProtKB-SubCell"/>
</dbReference>
<dbReference type="GO" id="GO:0016192">
    <property type="term" value="P:vesicle-mediated transport"/>
    <property type="evidence" value="ECO:0007669"/>
    <property type="project" value="InterPro"/>
</dbReference>
<evidence type="ECO:0000256" key="5">
    <source>
        <dbReference type="ARBA" id="ARBA00022448"/>
    </source>
</evidence>
<evidence type="ECO:0000256" key="2">
    <source>
        <dbReference type="ARBA" id="ARBA00004308"/>
    </source>
</evidence>
<protein>
    <recommendedName>
        <fullName evidence="11">Clathrin/coatomer adaptor adaptin-like N-terminal domain-containing protein</fullName>
    </recommendedName>
</protein>
<keyword evidence="9" id="KW-1015">Disulfide bond</keyword>
<dbReference type="CDD" id="cd00926">
    <property type="entry name" value="Cyt_c_Oxidase_VIb"/>
    <property type="match status" value="1"/>
</dbReference>
<dbReference type="InterPro" id="IPR036549">
    <property type="entry name" value="CX6/COA6-like_sf"/>
</dbReference>
<dbReference type="PROSITE" id="PS51808">
    <property type="entry name" value="CHCH"/>
    <property type="match status" value="1"/>
</dbReference>
<evidence type="ECO:0000256" key="3">
    <source>
        <dbReference type="ARBA" id="ARBA00006425"/>
    </source>
</evidence>
<evidence type="ECO:0000313" key="12">
    <source>
        <dbReference type="EMBL" id="TFY72051.1"/>
    </source>
</evidence>
<feature type="compositionally biased region" description="Acidic residues" evidence="10">
    <location>
        <begin position="879"/>
        <end position="905"/>
    </location>
</feature>